<dbReference type="AlphaFoldDB" id="A0A928VUG8"/>
<feature type="coiled-coil region" evidence="7">
    <location>
        <begin position="347"/>
        <end position="395"/>
    </location>
</feature>
<evidence type="ECO:0000256" key="2">
    <source>
        <dbReference type="ARBA" id="ARBA00022741"/>
    </source>
</evidence>
<evidence type="ECO:0000256" key="8">
    <source>
        <dbReference type="SAM" id="Phobius"/>
    </source>
</evidence>
<dbReference type="GO" id="GO:0005525">
    <property type="term" value="F:GTP binding"/>
    <property type="evidence" value="ECO:0007669"/>
    <property type="project" value="UniProtKB-KW"/>
</dbReference>
<evidence type="ECO:0000313" key="10">
    <source>
        <dbReference type="EMBL" id="MBE9039674.1"/>
    </source>
</evidence>
<evidence type="ECO:0000259" key="9">
    <source>
        <dbReference type="PROSITE" id="PS51718"/>
    </source>
</evidence>
<keyword evidence="2" id="KW-0547">Nucleotide-binding</keyword>
<keyword evidence="6 8" id="KW-0472">Membrane</keyword>
<accession>A0A928VUG8</accession>
<dbReference type="RefSeq" id="WP_264319932.1">
    <property type="nucleotide sequence ID" value="NZ_JADEXN010000023.1"/>
</dbReference>
<dbReference type="Pfam" id="PF00350">
    <property type="entry name" value="Dynamin_N"/>
    <property type="match status" value="1"/>
</dbReference>
<dbReference type="InterPro" id="IPR049399">
    <property type="entry name" value="BDLP-like_hel"/>
</dbReference>
<evidence type="ECO:0000256" key="1">
    <source>
        <dbReference type="ARBA" id="ARBA00004370"/>
    </source>
</evidence>
<organism evidence="10 11">
    <name type="scientific">Zarconia navalis LEGE 11467</name>
    <dbReference type="NCBI Taxonomy" id="1828826"/>
    <lineage>
        <taxon>Bacteria</taxon>
        <taxon>Bacillati</taxon>
        <taxon>Cyanobacteriota</taxon>
        <taxon>Cyanophyceae</taxon>
        <taxon>Oscillatoriophycideae</taxon>
        <taxon>Oscillatoriales</taxon>
        <taxon>Oscillatoriales incertae sedis</taxon>
        <taxon>Zarconia</taxon>
        <taxon>Zarconia navalis</taxon>
    </lineage>
</organism>
<keyword evidence="11" id="KW-1185">Reference proteome</keyword>
<dbReference type="InterPro" id="IPR045063">
    <property type="entry name" value="Dynamin_N"/>
</dbReference>
<proteinExistence type="predicted"/>
<gene>
    <name evidence="10" type="ORF">IQ235_02545</name>
</gene>
<keyword evidence="8" id="KW-0812">Transmembrane</keyword>
<comment type="subcellular location">
    <subcellularLocation>
        <location evidence="1">Membrane</location>
    </subcellularLocation>
</comment>
<feature type="transmembrane region" description="Helical" evidence="8">
    <location>
        <begin position="516"/>
        <end position="539"/>
    </location>
</feature>
<dbReference type="PROSITE" id="PS51718">
    <property type="entry name" value="G_DYNAMIN_2"/>
    <property type="match status" value="1"/>
</dbReference>
<feature type="transmembrane region" description="Helical" evidence="8">
    <location>
        <begin position="546"/>
        <end position="565"/>
    </location>
</feature>
<evidence type="ECO:0000256" key="7">
    <source>
        <dbReference type="SAM" id="Coils"/>
    </source>
</evidence>
<dbReference type="EMBL" id="JADEXN010000023">
    <property type="protein sequence ID" value="MBE9039674.1"/>
    <property type="molecule type" value="Genomic_DNA"/>
</dbReference>
<dbReference type="SUPFAM" id="SSF52540">
    <property type="entry name" value="P-loop containing nucleoside triphosphate hydrolases"/>
    <property type="match status" value="1"/>
</dbReference>
<dbReference type="Pfam" id="PF21808">
    <property type="entry name" value="Dynamin-like_hel_bact"/>
    <property type="match status" value="1"/>
</dbReference>
<evidence type="ECO:0000256" key="6">
    <source>
        <dbReference type="ARBA" id="ARBA00023136"/>
    </source>
</evidence>
<dbReference type="InterPro" id="IPR027094">
    <property type="entry name" value="Mitofusin_fam"/>
</dbReference>
<sequence length="695" mass="79067">MVSQLEKQSLIDDLDRFAETRREIADRLSQIAETIERGEAEGETRSGKFELATEITDCKTASENLKNGVFRLLVLGDLKRGKSTLLNALLGEKLLPSDVNPCTAILTVLRYGTEKQVTLFFKNDRPPQKLDVQTFVREYTIDPDEAKTLEARSQLAFSEVDYAVIEYPLPLLKKGIEIIDTPGLNDTEARNQLTLGYLNKCHAVLFVLDATQPLTLDEHRYLDNYIKDRGLTVFFILNGWDKIRKGAIDLDDPEELAEAENKIRTVFKTNLSPYCQVDGQNFYEEWVFEVSALNALRQKLKFPDRPIEETGLPALSNALNTFLTQERAVAELRQARTLGSQAHNRLRKAIERRIPLLDRNVEELKQRIRSTQPEFDRLKEIRDRFQAEIHQTRDRQAKEISESFRSYILDLGSTFETDFVRYQPELQFLDALSQGKRDEFKTQFQRAFERYINEKVLAWERTAERDLSKAFSQLAQSASSYGTQYTQIIDSISEKSIGQNVRVHGMLEDEKIAPGWANWAMGFVSLATGNVAGVVLAGAGFDWKNILVNYLGVIGISSFLLIFSGGLLASIGIWGIPLLGLGVGTFQVDKARQELIRATKKEFVKYLPQLAQEQQQGIYDTVIAGFEDYEREVIGRIDGDIASRKAELDNLLDQKESRQIDRDAEVSRLQTLETEVRSQVEQLDGIYRGFFAAIE</sequence>
<protein>
    <submittedName>
        <fullName evidence="10">Dynamin family protein</fullName>
    </submittedName>
</protein>
<evidence type="ECO:0000256" key="5">
    <source>
        <dbReference type="ARBA" id="ARBA00023134"/>
    </source>
</evidence>
<dbReference type="InterPro" id="IPR027417">
    <property type="entry name" value="P-loop_NTPase"/>
</dbReference>
<keyword evidence="3" id="KW-0378">Hydrolase</keyword>
<dbReference type="Gene3D" id="3.40.50.300">
    <property type="entry name" value="P-loop containing nucleotide triphosphate hydrolases"/>
    <property type="match status" value="1"/>
</dbReference>
<name>A0A928VUG8_9CYAN</name>
<dbReference type="InterPro" id="IPR030381">
    <property type="entry name" value="G_DYNAMIN_dom"/>
</dbReference>
<evidence type="ECO:0000256" key="4">
    <source>
        <dbReference type="ARBA" id="ARBA00023054"/>
    </source>
</evidence>
<comment type="caution">
    <text evidence="10">The sequence shown here is derived from an EMBL/GenBank/DDBJ whole genome shotgun (WGS) entry which is preliminary data.</text>
</comment>
<dbReference type="GO" id="GO:0016020">
    <property type="term" value="C:membrane"/>
    <property type="evidence" value="ECO:0007669"/>
    <property type="project" value="UniProtKB-SubCell"/>
</dbReference>
<reference evidence="10" key="1">
    <citation type="submission" date="2020-10" db="EMBL/GenBank/DDBJ databases">
        <authorList>
            <person name="Castelo-Branco R."/>
            <person name="Eusebio N."/>
            <person name="Adriana R."/>
            <person name="Vieira A."/>
            <person name="Brugerolle De Fraissinette N."/>
            <person name="Rezende De Castro R."/>
            <person name="Schneider M.P."/>
            <person name="Vasconcelos V."/>
            <person name="Leao P.N."/>
        </authorList>
    </citation>
    <scope>NUCLEOTIDE SEQUENCE</scope>
    <source>
        <strain evidence="10">LEGE 11467</strain>
    </source>
</reference>
<evidence type="ECO:0000256" key="3">
    <source>
        <dbReference type="ARBA" id="ARBA00022801"/>
    </source>
</evidence>
<dbReference type="PANTHER" id="PTHR10465:SF0">
    <property type="entry name" value="SARCALUMENIN"/>
    <property type="match status" value="1"/>
</dbReference>
<dbReference type="Proteomes" id="UP000621799">
    <property type="component" value="Unassembled WGS sequence"/>
</dbReference>
<keyword evidence="5" id="KW-0342">GTP-binding</keyword>
<feature type="domain" description="Dynamin-type G" evidence="9">
    <location>
        <begin position="66"/>
        <end position="313"/>
    </location>
</feature>
<dbReference type="CDD" id="cd09912">
    <property type="entry name" value="DLP_2"/>
    <property type="match status" value="1"/>
</dbReference>
<keyword evidence="8" id="KW-1133">Transmembrane helix</keyword>
<dbReference type="PANTHER" id="PTHR10465">
    <property type="entry name" value="TRANSMEMBRANE GTPASE FZO1"/>
    <property type="match status" value="1"/>
</dbReference>
<dbReference type="GO" id="GO:0003924">
    <property type="term" value="F:GTPase activity"/>
    <property type="evidence" value="ECO:0007669"/>
    <property type="project" value="InterPro"/>
</dbReference>
<evidence type="ECO:0000313" key="11">
    <source>
        <dbReference type="Proteomes" id="UP000621799"/>
    </source>
</evidence>
<keyword evidence="4 7" id="KW-0175">Coiled coil</keyword>